<gene>
    <name evidence="10" type="ORF">LOD99_116</name>
</gene>
<evidence type="ECO:0000256" key="6">
    <source>
        <dbReference type="ARBA" id="ARBA00022824"/>
    </source>
</evidence>
<dbReference type="GO" id="GO:0000030">
    <property type="term" value="F:mannosyltransferase activity"/>
    <property type="evidence" value="ECO:0007669"/>
    <property type="project" value="InterPro"/>
</dbReference>
<evidence type="ECO:0000256" key="8">
    <source>
        <dbReference type="ARBA" id="ARBA00023136"/>
    </source>
</evidence>
<dbReference type="PANTHER" id="PTHR13036">
    <property type="entry name" value="BETA1,4 MANNOSYLTRANSFERASE"/>
    <property type="match status" value="1"/>
</dbReference>
<sequence>MYYYIAVVVVCIIIYVLFQWSQSGKGIVSVLVLGDMGHSPRMQNHVACLVSMGLKVQFIGYLESDLPEQINTSKLVKTVPLMPLPNSINALPRTTRYFAKFAFQTFQLTFVLLYRVHKSRCLLLQSPPAIPTLLVACLTGLIRGWEVCVDWHNYGYTLMGLQLGDTHGIVKLARLYERAFARLINNNFCVTQAMRDDLLLFWGVQAITLYDKPNPQRFKGKIPPKIAHQLFTTLADKYDIFGSKNRTGTKFTMVENGICKYKDDRPLLLISSTSWTEDEDFGILLEALKLYEIAKMNRSDLPNVVCAITGKGPLRQHYESEISKLKFSSVEIVTLWLEVGDYPKLLATADLGVSLHTSSSGLDLPMKIVDMFGSDLPVLARKFRCIGELVQDSKNGFVFTTSNELCDKLIKLGNGFPKDCKLLSNLQRQIQTDRTTETWQKVWDREARPYFKRKSKPIGLYITRLVIILIGISAGIGLIRLMGLSYLFNALSADI</sequence>
<evidence type="ECO:0000256" key="1">
    <source>
        <dbReference type="ARBA" id="ARBA00004389"/>
    </source>
</evidence>
<evidence type="ECO:0008006" key="12">
    <source>
        <dbReference type="Google" id="ProtNLM"/>
    </source>
</evidence>
<keyword evidence="8 9" id="KW-0472">Membrane</keyword>
<feature type="transmembrane region" description="Helical" evidence="9">
    <location>
        <begin position="6"/>
        <end position="33"/>
    </location>
</feature>
<dbReference type="AlphaFoldDB" id="A0AAV7K9B6"/>
<evidence type="ECO:0000256" key="3">
    <source>
        <dbReference type="ARBA" id="ARBA00022676"/>
    </source>
</evidence>
<dbReference type="SUPFAM" id="SSF53756">
    <property type="entry name" value="UDP-Glycosyltransferase/glycogen phosphorylase"/>
    <property type="match status" value="1"/>
</dbReference>
<dbReference type="PANTHER" id="PTHR13036:SF0">
    <property type="entry name" value="CHITOBIOSYLDIPHOSPHODOLICHOL BETA-MANNOSYLTRANSFERASE"/>
    <property type="match status" value="1"/>
</dbReference>
<proteinExistence type="predicted"/>
<keyword evidence="4" id="KW-0808">Transferase</keyword>
<comment type="pathway">
    <text evidence="2">Protein modification; protein glycosylation.</text>
</comment>
<evidence type="ECO:0000256" key="5">
    <source>
        <dbReference type="ARBA" id="ARBA00022692"/>
    </source>
</evidence>
<evidence type="ECO:0000256" key="2">
    <source>
        <dbReference type="ARBA" id="ARBA00004922"/>
    </source>
</evidence>
<organism evidence="10 11">
    <name type="scientific">Oopsacas minuta</name>
    <dbReference type="NCBI Taxonomy" id="111878"/>
    <lineage>
        <taxon>Eukaryota</taxon>
        <taxon>Metazoa</taxon>
        <taxon>Porifera</taxon>
        <taxon>Hexactinellida</taxon>
        <taxon>Hexasterophora</taxon>
        <taxon>Lyssacinosida</taxon>
        <taxon>Leucopsacidae</taxon>
        <taxon>Oopsacas</taxon>
    </lineage>
</organism>
<protein>
    <recommendedName>
        <fullName evidence="12">Chitobiosyldiphosphodolichol beta-mannosyltransferase</fullName>
    </recommendedName>
</protein>
<comment type="subcellular location">
    <subcellularLocation>
        <location evidence="1">Endoplasmic reticulum membrane</location>
        <topology evidence="1">Single-pass membrane protein</topology>
    </subcellularLocation>
</comment>
<keyword evidence="11" id="KW-1185">Reference proteome</keyword>
<keyword evidence="3" id="KW-0328">Glycosyltransferase</keyword>
<dbReference type="GO" id="GO:0005789">
    <property type="term" value="C:endoplasmic reticulum membrane"/>
    <property type="evidence" value="ECO:0007669"/>
    <property type="project" value="UniProtKB-SubCell"/>
</dbReference>
<name>A0AAV7K9B6_9METZ</name>
<keyword evidence="7 9" id="KW-1133">Transmembrane helix</keyword>
<accession>A0AAV7K9B6</accession>
<evidence type="ECO:0000256" key="9">
    <source>
        <dbReference type="SAM" id="Phobius"/>
    </source>
</evidence>
<evidence type="ECO:0000256" key="7">
    <source>
        <dbReference type="ARBA" id="ARBA00022989"/>
    </source>
</evidence>
<keyword evidence="5 9" id="KW-0812">Transmembrane</keyword>
<evidence type="ECO:0000313" key="10">
    <source>
        <dbReference type="EMBL" id="KAI6657368.1"/>
    </source>
</evidence>
<dbReference type="InterPro" id="IPR026051">
    <property type="entry name" value="ALG1-like"/>
</dbReference>
<dbReference type="Pfam" id="PF13692">
    <property type="entry name" value="Glyco_trans_1_4"/>
    <property type="match status" value="1"/>
</dbReference>
<evidence type="ECO:0000256" key="4">
    <source>
        <dbReference type="ARBA" id="ARBA00022679"/>
    </source>
</evidence>
<feature type="transmembrane region" description="Helical" evidence="9">
    <location>
        <begin position="458"/>
        <end position="479"/>
    </location>
</feature>
<dbReference type="EMBL" id="JAKMXF010000111">
    <property type="protein sequence ID" value="KAI6657368.1"/>
    <property type="molecule type" value="Genomic_DNA"/>
</dbReference>
<dbReference type="Gene3D" id="3.40.50.2000">
    <property type="entry name" value="Glycogen Phosphorylase B"/>
    <property type="match status" value="1"/>
</dbReference>
<keyword evidence="6" id="KW-0256">Endoplasmic reticulum</keyword>
<dbReference type="Proteomes" id="UP001165289">
    <property type="component" value="Unassembled WGS sequence"/>
</dbReference>
<evidence type="ECO:0000313" key="11">
    <source>
        <dbReference type="Proteomes" id="UP001165289"/>
    </source>
</evidence>
<comment type="caution">
    <text evidence="10">The sequence shown here is derived from an EMBL/GenBank/DDBJ whole genome shotgun (WGS) entry which is preliminary data.</text>
</comment>
<reference evidence="10 11" key="1">
    <citation type="journal article" date="2023" name="BMC Biol.">
        <title>The compact genome of the sponge Oopsacas minuta (Hexactinellida) is lacking key metazoan core genes.</title>
        <authorList>
            <person name="Santini S."/>
            <person name="Schenkelaars Q."/>
            <person name="Jourda C."/>
            <person name="Duchesne M."/>
            <person name="Belahbib H."/>
            <person name="Rocher C."/>
            <person name="Selva M."/>
            <person name="Riesgo A."/>
            <person name="Vervoort M."/>
            <person name="Leys S.P."/>
            <person name="Kodjabachian L."/>
            <person name="Le Bivic A."/>
            <person name="Borchiellini C."/>
            <person name="Claverie J.M."/>
            <person name="Renard E."/>
        </authorList>
    </citation>
    <scope>NUCLEOTIDE SEQUENCE [LARGE SCALE GENOMIC DNA]</scope>
    <source>
        <strain evidence="10">SPO-2</strain>
    </source>
</reference>